<evidence type="ECO:0000259" key="1">
    <source>
        <dbReference type="SMART" id="SM01155"/>
    </source>
</evidence>
<dbReference type="AlphaFoldDB" id="A0A0A9Z2A9"/>
<organism evidence="2">
    <name type="scientific">Lygus hesperus</name>
    <name type="common">Western plant bug</name>
    <dbReference type="NCBI Taxonomy" id="30085"/>
    <lineage>
        <taxon>Eukaryota</taxon>
        <taxon>Metazoa</taxon>
        <taxon>Ecdysozoa</taxon>
        <taxon>Arthropoda</taxon>
        <taxon>Hexapoda</taxon>
        <taxon>Insecta</taxon>
        <taxon>Pterygota</taxon>
        <taxon>Neoptera</taxon>
        <taxon>Paraneoptera</taxon>
        <taxon>Hemiptera</taxon>
        <taxon>Heteroptera</taxon>
        <taxon>Panheteroptera</taxon>
        <taxon>Cimicomorpha</taxon>
        <taxon>Miridae</taxon>
        <taxon>Mirini</taxon>
        <taxon>Lygus</taxon>
    </lineage>
</organism>
<dbReference type="EMBL" id="GBHO01006126">
    <property type="protein sequence ID" value="JAG37478.1"/>
    <property type="molecule type" value="Transcribed_RNA"/>
</dbReference>
<dbReference type="Pfam" id="PF08213">
    <property type="entry name" value="COX24_C"/>
    <property type="match status" value="1"/>
</dbReference>
<dbReference type="SMART" id="SM01155">
    <property type="entry name" value="DUF1713"/>
    <property type="match status" value="1"/>
</dbReference>
<protein>
    <submittedName>
        <fullName evidence="2">Geranylgeranylglyceryl phosphate synthase</fullName>
    </submittedName>
</protein>
<sequence>MSFKSGLGRLALTILDKSWSGRSISSVASKCAVKTTTVAPIQSMISLSYLKAPNHRPDLIDPGLVRIPKSILDVPLAGISQIIDVPSLPVITTIPPVSPVAIEDPTKVIEQQAARLIVIRRAKMRKHKLKKLRIKMKFAWAKQRQKRELKKEKLFQAELMGKIREAERFDAAAYASAKIEKSNQVLIPKLWKGKRLPEFLIKQLLEERHQKHMAYLDRRARREKMLKNVADYKV</sequence>
<gene>
    <name evidence="2" type="ORF">CM83_32196</name>
</gene>
<name>A0A0A9Z2A9_LYGHE</name>
<reference evidence="2" key="2">
    <citation type="submission" date="2014-07" db="EMBL/GenBank/DDBJ databases">
        <authorList>
            <person name="Hull J."/>
        </authorList>
    </citation>
    <scope>NUCLEOTIDE SEQUENCE</scope>
</reference>
<accession>A0A0A9Z2A9</accession>
<dbReference type="InterPro" id="IPR013177">
    <property type="entry name" value="Ribosomal_mS38_C"/>
</dbReference>
<feature type="domain" description="Ribosomal protein mS38 C-terminal" evidence="1">
    <location>
        <begin position="112"/>
        <end position="145"/>
    </location>
</feature>
<proteinExistence type="predicted"/>
<reference evidence="2" key="1">
    <citation type="journal article" date="2014" name="PLoS ONE">
        <title>Transcriptome-Based Identification of ABC Transporters in the Western Tarnished Plant Bug Lygus hesperus.</title>
        <authorList>
            <person name="Hull J.J."/>
            <person name="Chaney K."/>
            <person name="Geib S.M."/>
            <person name="Fabrick J.A."/>
            <person name="Brent C.S."/>
            <person name="Walsh D."/>
            <person name="Lavine L.C."/>
        </authorList>
    </citation>
    <scope>NUCLEOTIDE SEQUENCE</scope>
</reference>
<evidence type="ECO:0000313" key="2">
    <source>
        <dbReference type="EMBL" id="JAG37478.1"/>
    </source>
</evidence>